<dbReference type="AlphaFoldDB" id="A0A4R4X5B5"/>
<sequence>MAFPEGGGRLADLGHGRLPAHPVVGKGRRLRQVGFRILGPVGVWADGRLVGPSTPQQRSVLAMLLLNVRQVVTTERLMRAVWGDEPPITARNAIHQYVSRLRRVLVPVPQAALVTAPPGYRLDVEPADVDLHRFRELVDLARKSVPSEADALFGQALRLWQGPPLANVSGDWLPAMFGQALTEERLAVVEEHVAVGLSLGTPIESLADLPMLISEHPLRERLTYLWMLSLLRDGRRAAALKAFRQARRRLVDELGVEPGIELQELHRRALSAEPAVEVWPYPMQAPADGTVHAPDTPPVPAELPAPPAFFAGRAAEIARVRTALTADRPAGPRVCHISGIGGIGKSALAVHVARGLVEHFPDGQLYVNLHGAIPQAGPVDPHIVLGRFLRSLGTADSAVPADLEEAAGRFRSLTDGKRVLIVLDNARDAAQVRPLLPGSATCAVLVTSRRMFTSLHDAVHVQLDVLDVGRGTDLLGGMVHDDRIAREPDAAAAVVRLCGGLPLALCLAAARLNGRPFWPVSVLAERLATARHRLDELRADDRAVRAVFQESYEDLRASPSGAEAARVFRYVGMLDGPDAGPTIVAAMTGLSEDRARDLLDTLVDAQLVESHAPDRYRLHDLLRLYARERAEAEDPAGRRAELVRRVLHCHLATARTAIKVLGANTGRRAGIGPRTLDHPGARLATGEDVHAWTDAEADNVLALVRTAAGPSTATLVVSLAATFTVLLYERGHWLKQLSLAQSALPAAAGTREILYEARIHGDLGWVQVCMGASEDGIAHLHRSLDAYRRAGEATMEAGLLDNLGVAYRTAGQPERAAEHHTLALRLNRELGDRWGEAVNLTHLGLVHQAAGRYDEAVELHTRSIELLGELGMPSDRLRAFIHRAEAYRRAGRFEEAVEHYRQAMAAHRKLGGSGDFGAAEISWGLGLVLYELGRVDEARQAWRRSITLLGKLGLITHAERLTAEQEEPPPTPRVIVRQR</sequence>
<dbReference type="PRINTS" id="PR00364">
    <property type="entry name" value="DISEASERSIST"/>
</dbReference>
<dbReference type="InterPro" id="IPR016032">
    <property type="entry name" value="Sig_transdc_resp-reg_C-effctor"/>
</dbReference>
<dbReference type="Pfam" id="PF13424">
    <property type="entry name" value="TPR_12"/>
    <property type="match status" value="2"/>
</dbReference>
<protein>
    <submittedName>
        <fullName evidence="8">Tetratricopeptide repeat protein</fullName>
    </submittedName>
</protein>
<dbReference type="InterPro" id="IPR005158">
    <property type="entry name" value="BTAD"/>
</dbReference>
<dbReference type="InterPro" id="IPR051677">
    <property type="entry name" value="AfsR-DnrI-RedD_regulator"/>
</dbReference>
<evidence type="ECO:0000256" key="5">
    <source>
        <dbReference type="PROSITE-ProRule" id="PRU00339"/>
    </source>
</evidence>
<feature type="DNA-binding region" description="OmpR/PhoB-type" evidence="6">
    <location>
        <begin position="25"/>
        <end position="124"/>
    </location>
</feature>
<evidence type="ECO:0000256" key="3">
    <source>
        <dbReference type="ARBA" id="ARBA00023125"/>
    </source>
</evidence>
<evidence type="ECO:0000256" key="4">
    <source>
        <dbReference type="ARBA" id="ARBA00023163"/>
    </source>
</evidence>
<dbReference type="GO" id="GO:0043531">
    <property type="term" value="F:ADP binding"/>
    <property type="evidence" value="ECO:0007669"/>
    <property type="project" value="InterPro"/>
</dbReference>
<accession>A0A4R4X5B5</accession>
<comment type="similarity">
    <text evidence="1">Belongs to the AfsR/DnrI/RedD regulatory family.</text>
</comment>
<dbReference type="PANTHER" id="PTHR35807:SF1">
    <property type="entry name" value="TRANSCRIPTIONAL REGULATOR REDD"/>
    <property type="match status" value="1"/>
</dbReference>
<keyword evidence="5" id="KW-0802">TPR repeat</keyword>
<comment type="caution">
    <text evidence="8">The sequence shown here is derived from an EMBL/GenBank/DDBJ whole genome shotgun (WGS) entry which is preliminary data.</text>
</comment>
<dbReference type="PROSITE" id="PS50005">
    <property type="entry name" value="TPR"/>
    <property type="match status" value="2"/>
</dbReference>
<dbReference type="CDD" id="cd00383">
    <property type="entry name" value="trans_reg_C"/>
    <property type="match status" value="1"/>
</dbReference>
<dbReference type="Gene3D" id="1.25.40.10">
    <property type="entry name" value="Tetratricopeptide repeat domain"/>
    <property type="match status" value="2"/>
</dbReference>
<feature type="domain" description="OmpR/PhoB-type" evidence="7">
    <location>
        <begin position="25"/>
        <end position="124"/>
    </location>
</feature>
<dbReference type="Gene3D" id="3.40.50.300">
    <property type="entry name" value="P-loop containing nucleotide triphosphate hydrolases"/>
    <property type="match status" value="1"/>
</dbReference>
<dbReference type="InterPro" id="IPR036388">
    <property type="entry name" value="WH-like_DNA-bd_sf"/>
</dbReference>
<dbReference type="SUPFAM" id="SSF46894">
    <property type="entry name" value="C-terminal effector domain of the bipartite response regulators"/>
    <property type="match status" value="1"/>
</dbReference>
<dbReference type="GO" id="GO:0003677">
    <property type="term" value="F:DNA binding"/>
    <property type="evidence" value="ECO:0007669"/>
    <property type="project" value="UniProtKB-UniRule"/>
</dbReference>
<dbReference type="SMART" id="SM01043">
    <property type="entry name" value="BTAD"/>
    <property type="match status" value="1"/>
</dbReference>
<keyword evidence="3 6" id="KW-0238">DNA-binding</keyword>
<proteinExistence type="inferred from homology"/>
<dbReference type="SUPFAM" id="SSF48452">
    <property type="entry name" value="TPR-like"/>
    <property type="match status" value="3"/>
</dbReference>
<evidence type="ECO:0000259" key="7">
    <source>
        <dbReference type="PROSITE" id="PS51755"/>
    </source>
</evidence>
<dbReference type="EMBL" id="SMKP01000005">
    <property type="protein sequence ID" value="TDD25561.1"/>
    <property type="molecule type" value="Genomic_DNA"/>
</dbReference>
<feature type="repeat" description="TPR" evidence="5">
    <location>
        <begin position="877"/>
        <end position="910"/>
    </location>
</feature>
<organism evidence="8 9">
    <name type="scientific">Nonomuraea diastatica</name>
    <dbReference type="NCBI Taxonomy" id="1848329"/>
    <lineage>
        <taxon>Bacteria</taxon>
        <taxon>Bacillati</taxon>
        <taxon>Actinomycetota</taxon>
        <taxon>Actinomycetes</taxon>
        <taxon>Streptosporangiales</taxon>
        <taxon>Streptosporangiaceae</taxon>
        <taxon>Nonomuraea</taxon>
    </lineage>
</organism>
<dbReference type="SMART" id="SM00028">
    <property type="entry name" value="TPR"/>
    <property type="match status" value="5"/>
</dbReference>
<evidence type="ECO:0000256" key="6">
    <source>
        <dbReference type="PROSITE-ProRule" id="PRU01091"/>
    </source>
</evidence>
<keyword evidence="4" id="KW-0804">Transcription</keyword>
<evidence type="ECO:0000313" key="9">
    <source>
        <dbReference type="Proteomes" id="UP000294543"/>
    </source>
</evidence>
<dbReference type="PANTHER" id="PTHR35807">
    <property type="entry name" value="TRANSCRIPTIONAL REGULATOR REDD-RELATED"/>
    <property type="match status" value="1"/>
</dbReference>
<dbReference type="PROSITE" id="PS51755">
    <property type="entry name" value="OMPR_PHOB"/>
    <property type="match status" value="1"/>
</dbReference>
<dbReference type="SUPFAM" id="SSF52540">
    <property type="entry name" value="P-loop containing nucleoside triphosphate hydrolases"/>
    <property type="match status" value="1"/>
</dbReference>
<dbReference type="InterPro" id="IPR001867">
    <property type="entry name" value="OmpR/PhoB-type_DNA-bd"/>
</dbReference>
<dbReference type="Pfam" id="PF03704">
    <property type="entry name" value="BTAD"/>
    <property type="match status" value="1"/>
</dbReference>
<dbReference type="SMART" id="SM00862">
    <property type="entry name" value="Trans_reg_C"/>
    <property type="match status" value="1"/>
</dbReference>
<dbReference type="Pfam" id="PF00486">
    <property type="entry name" value="Trans_reg_C"/>
    <property type="match status" value="1"/>
</dbReference>
<name>A0A4R4X5B5_9ACTN</name>
<evidence type="ECO:0000256" key="2">
    <source>
        <dbReference type="ARBA" id="ARBA00023015"/>
    </source>
</evidence>
<dbReference type="GO" id="GO:0000160">
    <property type="term" value="P:phosphorelay signal transduction system"/>
    <property type="evidence" value="ECO:0007669"/>
    <property type="project" value="InterPro"/>
</dbReference>
<gene>
    <name evidence="8" type="ORF">E1294_02960</name>
</gene>
<dbReference type="InterPro" id="IPR011990">
    <property type="entry name" value="TPR-like_helical_dom_sf"/>
</dbReference>
<dbReference type="OrthoDB" id="581105at2"/>
<reference evidence="8 9" key="1">
    <citation type="submission" date="2019-03" db="EMBL/GenBank/DDBJ databases">
        <title>Draft genome sequences of novel Actinobacteria.</title>
        <authorList>
            <person name="Sahin N."/>
            <person name="Ay H."/>
            <person name="Saygin H."/>
        </authorList>
    </citation>
    <scope>NUCLEOTIDE SEQUENCE [LARGE SCALE GENOMIC DNA]</scope>
    <source>
        <strain evidence="8 9">KC712</strain>
    </source>
</reference>
<dbReference type="Gene3D" id="1.10.10.10">
    <property type="entry name" value="Winged helix-like DNA-binding domain superfamily/Winged helix DNA-binding domain"/>
    <property type="match status" value="1"/>
</dbReference>
<dbReference type="Proteomes" id="UP000294543">
    <property type="component" value="Unassembled WGS sequence"/>
</dbReference>
<evidence type="ECO:0000256" key="1">
    <source>
        <dbReference type="ARBA" id="ARBA00005820"/>
    </source>
</evidence>
<keyword evidence="2" id="KW-0805">Transcription regulation</keyword>
<feature type="repeat" description="TPR" evidence="5">
    <location>
        <begin position="837"/>
        <end position="870"/>
    </location>
</feature>
<evidence type="ECO:0000313" key="8">
    <source>
        <dbReference type="EMBL" id="TDD25561.1"/>
    </source>
</evidence>
<dbReference type="CDD" id="cd15831">
    <property type="entry name" value="BTAD"/>
    <property type="match status" value="1"/>
</dbReference>
<keyword evidence="9" id="KW-1185">Reference proteome</keyword>
<dbReference type="GO" id="GO:0006355">
    <property type="term" value="P:regulation of DNA-templated transcription"/>
    <property type="evidence" value="ECO:0007669"/>
    <property type="project" value="InterPro"/>
</dbReference>
<dbReference type="InterPro" id="IPR019734">
    <property type="entry name" value="TPR_rpt"/>
</dbReference>
<dbReference type="InterPro" id="IPR027417">
    <property type="entry name" value="P-loop_NTPase"/>
</dbReference>